<accession>V6U0F2</accession>
<feature type="transmembrane region" description="Helical" evidence="1">
    <location>
        <begin position="197"/>
        <end position="219"/>
    </location>
</feature>
<evidence type="ECO:0000256" key="1">
    <source>
        <dbReference type="SAM" id="Phobius"/>
    </source>
</evidence>
<dbReference type="AlphaFoldDB" id="V6U0F2"/>
<keyword evidence="1" id="KW-0812">Transmembrane</keyword>
<organism evidence="2 3">
    <name type="scientific">Giardia intestinalis</name>
    <name type="common">Giardia lamblia</name>
    <dbReference type="NCBI Taxonomy" id="5741"/>
    <lineage>
        <taxon>Eukaryota</taxon>
        <taxon>Metamonada</taxon>
        <taxon>Diplomonadida</taxon>
        <taxon>Hexamitidae</taxon>
        <taxon>Giardiinae</taxon>
        <taxon>Giardia</taxon>
    </lineage>
</organism>
<reference evidence="3" key="1">
    <citation type="submission" date="2012-02" db="EMBL/GenBank/DDBJ databases">
        <title>Genome sequencing of Giardia lamblia Genotypes A2 and B isolates (DH and GS) and comparative analysis with the genomes of Genotypes A1 and E (WB and Pig).</title>
        <authorList>
            <person name="Adam R."/>
            <person name="Dahlstrom E."/>
            <person name="Martens C."/>
            <person name="Bruno D."/>
            <person name="Barbian K."/>
            <person name="Porcella S.F."/>
            <person name="Nash T."/>
        </authorList>
    </citation>
    <scope>NUCLEOTIDE SEQUENCE</scope>
    <source>
        <strain evidence="3">GS</strain>
    </source>
</reference>
<dbReference type="OrthoDB" id="10256862at2759"/>
<comment type="caution">
    <text evidence="2">The sequence shown here is derived from an EMBL/GenBank/DDBJ whole genome shotgun (WGS) entry which is preliminary data.</text>
</comment>
<dbReference type="Proteomes" id="UP000018040">
    <property type="component" value="Unassembled WGS sequence"/>
</dbReference>
<keyword evidence="1" id="KW-0472">Membrane</keyword>
<protein>
    <submittedName>
        <fullName evidence="2">Uncharacterized protein</fullName>
    </submittedName>
</protein>
<evidence type="ECO:0000313" key="2">
    <source>
        <dbReference type="EMBL" id="ESU44334.1"/>
    </source>
</evidence>
<dbReference type="VEuPathDB" id="GiardiaDB:DHA2_16054"/>
<dbReference type="VEuPathDB" id="GiardiaDB:GL50803_0016054"/>
<evidence type="ECO:0000313" key="3">
    <source>
        <dbReference type="Proteomes" id="UP000018040"/>
    </source>
</evidence>
<gene>
    <name evidence="2" type="ORF">GSB_16054</name>
</gene>
<feature type="non-terminal residue" evidence="2">
    <location>
        <position position="1"/>
    </location>
</feature>
<reference evidence="2 3" key="2">
    <citation type="journal article" date="2013" name="Genome Biol. Evol.">
        <title>Genome sequencing of Giardia lamblia genotypes A2 and B isolates (DH and GS) and comparative analysis with the genomes of genotypes A1 and E (WB and Pig).</title>
        <authorList>
            <person name="Adam R.D."/>
            <person name="Dahlstrom E.W."/>
            <person name="Martens C.A."/>
            <person name="Bruno D.P."/>
            <person name="Barbian K.D."/>
            <person name="Ricklefs S.M."/>
            <person name="Hernandez M.M."/>
            <person name="Narla N.P."/>
            <person name="Patel R.B."/>
            <person name="Porcella S.F."/>
            <person name="Nash T.E."/>
        </authorList>
    </citation>
    <scope>NUCLEOTIDE SEQUENCE [LARGE SCALE GENOMIC DNA]</scope>
    <source>
        <strain evidence="2 3">GS</strain>
    </source>
</reference>
<dbReference type="EMBL" id="AHHH01000024">
    <property type="protein sequence ID" value="ESU44334.1"/>
    <property type="molecule type" value="Genomic_DNA"/>
</dbReference>
<keyword evidence="1" id="KW-1133">Transmembrane helix</keyword>
<name>V6U0F2_GIAIN</name>
<dbReference type="VEuPathDB" id="GiardiaDB:QR46_1077"/>
<dbReference type="VEuPathDB" id="GiardiaDB:GL50581_2121"/>
<sequence>VTKSKKLTAMEVATGFLQEIRTLLEDARRYLVQAESEDPFTRDDTLQYAAKSLRTAWTVYNRLGAQINRVTTQTAKESLLSDQIEVKAEMEELGKLIDMSKVASKPTGFSPTPATHGQQGYHPALMSSLCRQEDELRRAKAQAHAALETGADLLDNLNAQKETIEHARAGGQKAEEAFFEGILAAKRIKRTVDKHRIIMTVLLSVLGVGIGIAIIVGLLKPVSK</sequence>
<proteinExistence type="predicted"/>